<organism evidence="2 3">
    <name type="scientific">Paraburkholderia caffeinitolerans</name>
    <dbReference type="NCBI Taxonomy" id="1723730"/>
    <lineage>
        <taxon>Bacteria</taxon>
        <taxon>Pseudomonadati</taxon>
        <taxon>Pseudomonadota</taxon>
        <taxon>Betaproteobacteria</taxon>
        <taxon>Burkholderiales</taxon>
        <taxon>Burkholderiaceae</taxon>
        <taxon>Paraburkholderia</taxon>
    </lineage>
</organism>
<dbReference type="AlphaFoldDB" id="A0A6J5GY20"/>
<keyword evidence="1" id="KW-0472">Membrane</keyword>
<keyword evidence="3" id="KW-1185">Reference proteome</keyword>
<protein>
    <submittedName>
        <fullName evidence="2">Uncharacterized protein</fullName>
    </submittedName>
</protein>
<accession>A0A6J5GY20</accession>
<sequence length="86" mass="9090">MSLTATLIALLSGLDPADAQRALTTAAAQDDPAAPAPREFARGRGARAYGLALVIVRNPARFWFGVAGLIAFPAYLIFRVGAWLYG</sequence>
<keyword evidence="1" id="KW-1133">Transmembrane helix</keyword>
<name>A0A6J5GY20_9BURK</name>
<evidence type="ECO:0000256" key="1">
    <source>
        <dbReference type="SAM" id="Phobius"/>
    </source>
</evidence>
<proteinExistence type="predicted"/>
<evidence type="ECO:0000313" key="3">
    <source>
        <dbReference type="Proteomes" id="UP000494119"/>
    </source>
</evidence>
<reference evidence="2 3" key="1">
    <citation type="submission" date="2020-04" db="EMBL/GenBank/DDBJ databases">
        <authorList>
            <person name="De Canck E."/>
        </authorList>
    </citation>
    <scope>NUCLEOTIDE SEQUENCE [LARGE SCALE GENOMIC DNA]</scope>
    <source>
        <strain evidence="2 3">LMG 28688</strain>
    </source>
</reference>
<dbReference type="EMBL" id="CADIKL010000061">
    <property type="protein sequence ID" value="CAB3808805.1"/>
    <property type="molecule type" value="Genomic_DNA"/>
</dbReference>
<gene>
    <name evidence="2" type="ORF">LMG28688_06847</name>
</gene>
<evidence type="ECO:0000313" key="2">
    <source>
        <dbReference type="EMBL" id="CAB3808805.1"/>
    </source>
</evidence>
<keyword evidence="1" id="KW-0812">Transmembrane</keyword>
<feature type="transmembrane region" description="Helical" evidence="1">
    <location>
        <begin position="62"/>
        <end position="85"/>
    </location>
</feature>
<dbReference type="Proteomes" id="UP000494119">
    <property type="component" value="Unassembled WGS sequence"/>
</dbReference>
<dbReference type="RefSeq" id="WP_175198272.1">
    <property type="nucleotide sequence ID" value="NZ_CADIKL010000061.1"/>
</dbReference>